<evidence type="ECO:0000259" key="2">
    <source>
        <dbReference type="PROSITE" id="PS00028"/>
    </source>
</evidence>
<organism evidence="3 4">
    <name type="scientific">Athelia psychrophila</name>
    <dbReference type="NCBI Taxonomy" id="1759441"/>
    <lineage>
        <taxon>Eukaryota</taxon>
        <taxon>Fungi</taxon>
        <taxon>Dikarya</taxon>
        <taxon>Basidiomycota</taxon>
        <taxon>Agaricomycotina</taxon>
        <taxon>Agaricomycetes</taxon>
        <taxon>Agaricomycetidae</taxon>
        <taxon>Atheliales</taxon>
        <taxon>Atheliaceae</taxon>
        <taxon>Athelia</taxon>
    </lineage>
</organism>
<evidence type="ECO:0000313" key="4">
    <source>
        <dbReference type="Proteomes" id="UP000076532"/>
    </source>
</evidence>
<dbReference type="InterPro" id="IPR013087">
    <property type="entry name" value="Znf_C2H2_type"/>
</dbReference>
<dbReference type="Proteomes" id="UP000076532">
    <property type="component" value="Unassembled WGS sequence"/>
</dbReference>
<sequence>MPIPRARALHTSLRFICSHTGCNKGCRSPGGLKRHIAAVHPKHVEHPVPEQPPTPAANPLDEDDIHPGGVDPASPPQSDGIEPPLQAVTHYHPTIDGTPCDLNGDDLPAGEAPPPRTTLDDDDFSPYEDRASFEIADFLFRRNQMAGTQINDLMNLWAAREDAEPPFADKDHLYQTIDSTTLGDAPWESFSVKYQGPEPEGGAAPWMSQEYDVWCRNSRTVIRNQLANPDFDAEIDYQAKRTFAADGQREYSDMMSGNWAWQQSDLIAADAGNHGATFVPVWTGSDKTTVSVGTGHVEFYPLYAGIGNVHNNVRRAHRNAITLIGFLAIPKTDREYKDDPIFRKFRRQLFHSSIARIMEPLKPGMTTPEVTRCPDGHFRRVIYGLGPYIADYPEQCLLACIVQNWCPRCTSRPDNLDAPNSGRRTAEHTTALCQAFNLKTLWEDYGIVGDLVPYTAGFPRADIHALITPDLLHQIIKGTFKDHLVTWVGEYLVGTWGPTAAAKIMAEIDRRIAAVPAFPCLRRFPEGRGFKQWTGDDSKALMKVYLPAIQNHVPPQMVRAISAFLDFCYLVRRNTINEATLDAIDDALMRFHRDRIIFEQTGVRAETISLPRQHSMIHYRYLIELFGAPNGICSSITESKHIKAVKEPWRRSSHHAALGQMLVVNQRIDKLSASRVDFKSRGMLEGPCLGFSAPALHITADDDDDDDDDELPDDKLTPSSVTLARRKAHGYPRHIGPLATHIGLPTFPHLLRRFLYDQLNPRAAITGADAAIHDCPMFAGKVKVYPSAGVTFYAPSDPSSISGLRRERIRSVRSWRRGPARRDCVFIQKDENLLGFRGLHAARLQLLFSFAYRGVTYPCALVQWFVPLGDEPCEDTGMWMVESEMDDDGSRVTSVIHLDCVVRGAHLIPIYGAERLARTVNFTNSLDLFSEFYINKYADHHAYEIAF</sequence>
<evidence type="ECO:0000313" key="3">
    <source>
        <dbReference type="EMBL" id="KZP18149.1"/>
    </source>
</evidence>
<dbReference type="InterPro" id="IPR041078">
    <property type="entry name" value="Plavaka"/>
</dbReference>
<dbReference type="OrthoDB" id="3199698at2759"/>
<proteinExistence type="predicted"/>
<gene>
    <name evidence="3" type="ORF">FIBSPDRAFT_745820</name>
</gene>
<dbReference type="STRING" id="436010.A0A166GTG2"/>
<feature type="domain" description="C2H2-type" evidence="2">
    <location>
        <begin position="17"/>
        <end position="40"/>
    </location>
</feature>
<keyword evidence="4" id="KW-1185">Reference proteome</keyword>
<dbReference type="PROSITE" id="PS00028">
    <property type="entry name" value="ZINC_FINGER_C2H2_1"/>
    <property type="match status" value="1"/>
</dbReference>
<name>A0A166GTG2_9AGAM</name>
<protein>
    <recommendedName>
        <fullName evidence="2">C2H2-type domain-containing protein</fullName>
    </recommendedName>
</protein>
<dbReference type="AlphaFoldDB" id="A0A166GTG2"/>
<feature type="region of interest" description="Disordered" evidence="1">
    <location>
        <begin position="43"/>
        <end position="124"/>
    </location>
</feature>
<dbReference type="EMBL" id="KV417575">
    <property type="protein sequence ID" value="KZP18149.1"/>
    <property type="molecule type" value="Genomic_DNA"/>
</dbReference>
<dbReference type="SMART" id="SM00355">
    <property type="entry name" value="ZnF_C2H2"/>
    <property type="match status" value="1"/>
</dbReference>
<dbReference type="Pfam" id="PF18759">
    <property type="entry name" value="Plavaka"/>
    <property type="match status" value="1"/>
</dbReference>
<accession>A0A166GTG2</accession>
<evidence type="ECO:0000256" key="1">
    <source>
        <dbReference type="SAM" id="MobiDB-lite"/>
    </source>
</evidence>
<reference evidence="3 4" key="1">
    <citation type="journal article" date="2016" name="Mol. Biol. Evol.">
        <title>Comparative Genomics of Early-Diverging Mushroom-Forming Fungi Provides Insights into the Origins of Lignocellulose Decay Capabilities.</title>
        <authorList>
            <person name="Nagy L.G."/>
            <person name="Riley R."/>
            <person name="Tritt A."/>
            <person name="Adam C."/>
            <person name="Daum C."/>
            <person name="Floudas D."/>
            <person name="Sun H."/>
            <person name="Yadav J.S."/>
            <person name="Pangilinan J."/>
            <person name="Larsson K.H."/>
            <person name="Matsuura K."/>
            <person name="Barry K."/>
            <person name="Labutti K."/>
            <person name="Kuo R."/>
            <person name="Ohm R.A."/>
            <person name="Bhattacharya S.S."/>
            <person name="Shirouzu T."/>
            <person name="Yoshinaga Y."/>
            <person name="Martin F.M."/>
            <person name="Grigoriev I.V."/>
            <person name="Hibbett D.S."/>
        </authorList>
    </citation>
    <scope>NUCLEOTIDE SEQUENCE [LARGE SCALE GENOMIC DNA]</scope>
    <source>
        <strain evidence="3 4">CBS 109695</strain>
    </source>
</reference>